<gene>
    <name evidence="3" type="ORF">pqer_cds_722</name>
</gene>
<evidence type="ECO:0000313" key="3">
    <source>
        <dbReference type="EMBL" id="AVK75144.1"/>
    </source>
</evidence>
<sequence>MRRSTLLLAQRPIAHAIPSSLLIQPARRLATCAATTGRPSTFLARAGRFYAGISCVGAVAWGGILFATEWEWAGRHVHTTHGRLYAASTEFAKYSLLAVAFGVVWPLAPLIFNDLAAHLDARETNRRAAQKAKEAELWNAGYEHAKAHAHREKQERKRQKASETHHQAALPLVASTEPSTLPTPTGSSDPTRPMSSSVFVGETATAQPPASAVGPDKRQETTVHPTCAWCLCAH</sequence>
<keyword evidence="2" id="KW-0472">Membrane</keyword>
<keyword evidence="2" id="KW-0812">Transmembrane</keyword>
<feature type="region of interest" description="Disordered" evidence="1">
    <location>
        <begin position="146"/>
        <end position="196"/>
    </location>
</feature>
<evidence type="ECO:0000256" key="2">
    <source>
        <dbReference type="SAM" id="Phobius"/>
    </source>
</evidence>
<name>A0A2U7U9N5_9VIRU</name>
<feature type="transmembrane region" description="Helical" evidence="2">
    <location>
        <begin position="91"/>
        <end position="112"/>
    </location>
</feature>
<dbReference type="KEGG" id="vg:36844285"/>
<protein>
    <submittedName>
        <fullName evidence="3">Uncharacterized protein</fullName>
    </submittedName>
</protein>
<dbReference type="GeneID" id="36844285"/>
<evidence type="ECO:0000256" key="1">
    <source>
        <dbReference type="SAM" id="MobiDB-lite"/>
    </source>
</evidence>
<organism evidence="3">
    <name type="scientific">Pandoravirus quercus</name>
    <dbReference type="NCBI Taxonomy" id="2107709"/>
    <lineage>
        <taxon>Viruses</taxon>
        <taxon>Pandoravirus</taxon>
    </lineage>
</organism>
<dbReference type="RefSeq" id="YP_009483413.1">
    <property type="nucleotide sequence ID" value="NC_037667.1"/>
</dbReference>
<dbReference type="EMBL" id="MG011689">
    <property type="protein sequence ID" value="AVK75144.1"/>
    <property type="molecule type" value="Genomic_DNA"/>
</dbReference>
<keyword evidence="2" id="KW-1133">Transmembrane helix</keyword>
<feature type="transmembrane region" description="Helical" evidence="2">
    <location>
        <begin position="49"/>
        <end position="70"/>
    </location>
</feature>
<feature type="compositionally biased region" description="Polar residues" evidence="1">
    <location>
        <begin position="176"/>
        <end position="196"/>
    </location>
</feature>
<dbReference type="Proteomes" id="UP000248852">
    <property type="component" value="Segment"/>
</dbReference>
<proteinExistence type="predicted"/>
<reference evidence="3" key="1">
    <citation type="journal article" date="2018" name="Nat. Commun.">
        <title>Diversity and evolution of the emerging Pandoraviridae family.</title>
        <authorList>
            <person name="Legendre M."/>
            <person name="Fabre E."/>
            <person name="Poirot O."/>
            <person name="Jeudy S."/>
            <person name="Lartigue A."/>
            <person name="Alempic J.M."/>
            <person name="Beucher L."/>
            <person name="Philippe N."/>
            <person name="Bertaux L."/>
            <person name="Christo-Foroux E."/>
            <person name="Labadie K."/>
            <person name="Coute Y."/>
            <person name="Abergel C."/>
            <person name="Claverie J.M."/>
        </authorList>
    </citation>
    <scope>NUCLEOTIDE SEQUENCE [LARGE SCALE GENOMIC DNA]</scope>
    <source>
        <strain evidence="3">Quercus</strain>
    </source>
</reference>
<feature type="compositionally biased region" description="Basic and acidic residues" evidence="1">
    <location>
        <begin position="152"/>
        <end position="166"/>
    </location>
</feature>
<accession>A0A2U7U9N5</accession>